<dbReference type="OrthoDB" id="445034at2759"/>
<proteinExistence type="predicted"/>
<organism evidence="2 3">
    <name type="scientific">Polarella glacialis</name>
    <name type="common">Dinoflagellate</name>
    <dbReference type="NCBI Taxonomy" id="89957"/>
    <lineage>
        <taxon>Eukaryota</taxon>
        <taxon>Sar</taxon>
        <taxon>Alveolata</taxon>
        <taxon>Dinophyceae</taxon>
        <taxon>Suessiales</taxon>
        <taxon>Suessiaceae</taxon>
        <taxon>Polarella</taxon>
    </lineage>
</organism>
<dbReference type="InterPro" id="IPR036322">
    <property type="entry name" value="WD40_repeat_dom_sf"/>
</dbReference>
<protein>
    <submittedName>
        <fullName evidence="2">Uncharacterized protein</fullName>
    </submittedName>
</protein>
<feature type="region of interest" description="Disordered" evidence="1">
    <location>
        <begin position="1007"/>
        <end position="1030"/>
    </location>
</feature>
<accession>A0A813GJB2</accession>
<dbReference type="SUPFAM" id="SSF50978">
    <property type="entry name" value="WD40 repeat-like"/>
    <property type="match status" value="1"/>
</dbReference>
<keyword evidence="3" id="KW-1185">Reference proteome</keyword>
<comment type="caution">
    <text evidence="2">The sequence shown here is derived from an EMBL/GenBank/DDBJ whole genome shotgun (WGS) entry which is preliminary data.</text>
</comment>
<sequence length="1102" mass="123796">MGAVRHVLPMAPPASEDMTGAGPFFTATVGSLAATAKISRDDPTPLFLYFADVTEADLARMAATGTKEVVRQILQECMKIDQPEGPRHVHALAVSKSRERAKVKLKSCDADEIHSIVRDAWMPFLGGDHPSLDVFLHEYAPEIDELRSELELPAINGFDLHEWIKSRPVRKQGGTDSWRTDEMKLLPPAILDVAAYVLTMIEDEENESWPDPLAETPTSLIDKKEGPKPLRKRPITLLSVLVAGYSSIRYRQSKEWQGRVFPRELFGGRPGCSCVQADLPAALDLQRRQMRVLLQDLEQLETALADGAQFDTLTGQQLNLDKCALLASSVHAQREVAARLNFPGILTRYTRSLGFGLNYGTSLRRALPNKRVDDAFADLDLVLRLPRLKKLRIEVIQATTIPRITFASMQKGIAELIWLELDGKATPGPMQALRESFDYLGWSTAGDTPWCVSRVLDTNLFILSCHLEQFQHELRRSLRWRLTQQVSARPDMVGISDGHLHYYAVTQIQRGCPANEIKHAVRDVHNFLGGPVTALRRGIDRGVEDSDVEEPGQQRSAAPVISDVDAVKNAVPQVRDADLRAQLPAELSPDDINFAQSKAWSYSAPLIHAMHAYFLSIRWQPAGQGTTMLELFADFVFSTNVLPVYKVPRGRANVADLLQFFRAAMRVLAARWGLTSLFPEGAEPTRLNHLNVLNVAKQQHAINMRVSFQSYDKVVEFFTDVLRNTAAKQNLQFPFPLQLGSFPPEWEARFDTTGNAIRARRGHALCLRTHRADLARSELLRAHNEDADAGQVRRHTVELVPPDDTTMLRLTPSQIWPYMAKEFTAFLVDQGMAEDVPQQFNIIRFNQSIIRDEQIHSSHCEKVVYFKGWDKIAFVEQSAKNVKLCTPDLVPYAELKDFTQSPLCMGYIDKYSYVVVACSDLTLSFFDVDNNLKLVRRIVTKTAQLVLCWSEVAQILFSADHEGRILAWDLTLVKAVGMGRTYETGQGDPWREFLKAEIARQEPPMRHVETEDGTRDEVQPMNSARRKVKASAPRNINGQTIVMMLLELPVLQQMASCGVDHNVMIWDVFTGIWKRTLRGHEMGASSLHGLRNLDKGPGYGGL</sequence>
<evidence type="ECO:0000313" key="2">
    <source>
        <dbReference type="EMBL" id="CAE8624211.1"/>
    </source>
</evidence>
<dbReference type="EMBL" id="CAJNNV010028338">
    <property type="protein sequence ID" value="CAE8624211.1"/>
    <property type="molecule type" value="Genomic_DNA"/>
</dbReference>
<dbReference type="Gene3D" id="2.130.10.10">
    <property type="entry name" value="YVTN repeat-like/Quinoprotein amine dehydrogenase"/>
    <property type="match status" value="1"/>
</dbReference>
<reference evidence="2" key="1">
    <citation type="submission" date="2021-02" db="EMBL/GenBank/DDBJ databases">
        <authorList>
            <person name="Dougan E. K."/>
            <person name="Rhodes N."/>
            <person name="Thang M."/>
            <person name="Chan C."/>
        </authorList>
    </citation>
    <scope>NUCLEOTIDE SEQUENCE</scope>
</reference>
<evidence type="ECO:0000313" key="3">
    <source>
        <dbReference type="Proteomes" id="UP000654075"/>
    </source>
</evidence>
<dbReference type="AlphaFoldDB" id="A0A813GJB2"/>
<dbReference type="InterPro" id="IPR015943">
    <property type="entry name" value="WD40/YVTN_repeat-like_dom_sf"/>
</dbReference>
<evidence type="ECO:0000256" key="1">
    <source>
        <dbReference type="SAM" id="MobiDB-lite"/>
    </source>
</evidence>
<dbReference type="Proteomes" id="UP000654075">
    <property type="component" value="Unassembled WGS sequence"/>
</dbReference>
<feature type="compositionally biased region" description="Basic and acidic residues" evidence="1">
    <location>
        <begin position="1007"/>
        <end position="1018"/>
    </location>
</feature>
<name>A0A813GJB2_POLGL</name>
<gene>
    <name evidence="2" type="ORF">PGLA1383_LOCUS41372</name>
</gene>